<dbReference type="EMBL" id="CP042261">
    <property type="protein sequence ID" value="QDY68913.1"/>
    <property type="molecule type" value="Genomic_DNA"/>
</dbReference>
<dbReference type="Gene3D" id="3.20.20.80">
    <property type="entry name" value="Glycosidases"/>
    <property type="match status" value="1"/>
</dbReference>
<dbReference type="PROSITE" id="PS51257">
    <property type="entry name" value="PROKAR_LIPOPROTEIN"/>
    <property type="match status" value="1"/>
</dbReference>
<feature type="chain" id="PRO_5022751593" evidence="4">
    <location>
        <begin position="19"/>
        <end position="274"/>
    </location>
</feature>
<dbReference type="GO" id="GO:0003796">
    <property type="term" value="F:lysozyme activity"/>
    <property type="evidence" value="ECO:0007669"/>
    <property type="project" value="InterPro"/>
</dbReference>
<proteinExistence type="inferred from homology"/>
<evidence type="ECO:0000256" key="2">
    <source>
        <dbReference type="ARBA" id="ARBA00022801"/>
    </source>
</evidence>
<evidence type="ECO:0000256" key="4">
    <source>
        <dbReference type="SAM" id="SignalP"/>
    </source>
</evidence>
<keyword evidence="3" id="KW-0326">Glycosidase</keyword>
<comment type="similarity">
    <text evidence="1">Belongs to the glycosyl hydrolase 25 family.</text>
</comment>
<dbReference type="PROSITE" id="PS51904">
    <property type="entry name" value="GLYCOSYL_HYDROL_F25_2"/>
    <property type="match status" value="1"/>
</dbReference>
<accession>A0A5B8ITX1</accession>
<evidence type="ECO:0000256" key="3">
    <source>
        <dbReference type="ARBA" id="ARBA00023295"/>
    </source>
</evidence>
<name>A0A5B8ITX1_9RHOB</name>
<dbReference type="AlphaFoldDB" id="A0A5B8ITX1"/>
<feature type="signal peptide" evidence="4">
    <location>
        <begin position="1"/>
        <end position="18"/>
    </location>
</feature>
<dbReference type="InterPro" id="IPR002053">
    <property type="entry name" value="Glyco_hydro_25"/>
</dbReference>
<dbReference type="GO" id="GO:0016998">
    <property type="term" value="P:cell wall macromolecule catabolic process"/>
    <property type="evidence" value="ECO:0007669"/>
    <property type="project" value="InterPro"/>
</dbReference>
<protein>
    <submittedName>
        <fullName evidence="5">Glycoside hydrolase family 25 protein</fullName>
    </submittedName>
</protein>
<dbReference type="PANTHER" id="PTHR34135:SF2">
    <property type="entry name" value="LYSOZYME"/>
    <property type="match status" value="1"/>
</dbReference>
<dbReference type="CDD" id="cd06413">
    <property type="entry name" value="GH25_muramidase_1"/>
    <property type="match status" value="1"/>
</dbReference>
<dbReference type="GO" id="GO:0016052">
    <property type="term" value="P:carbohydrate catabolic process"/>
    <property type="evidence" value="ECO:0007669"/>
    <property type="project" value="TreeGrafter"/>
</dbReference>
<keyword evidence="6" id="KW-1185">Reference proteome</keyword>
<dbReference type="KEGG" id="lit:FPZ52_04205"/>
<dbReference type="PANTHER" id="PTHR34135">
    <property type="entry name" value="LYSOZYME"/>
    <property type="match status" value="1"/>
</dbReference>
<sequence length="274" mass="30894">MQTLVKFTLAAALLGALAGCGGRKAPPPPAASFTTAPAQPQVTSLNTAITYPKFGDNDPHEWGHFDPTDYPIHGIDVSRWQTDIDWREARRNGVSFVFIKATEGGDHLDPSFIDHWAGARDAGIRHGAYHFYYFCRSPEEQAAWFIRNVPRDNNSMPHVLDMEWNHHSKTCRLRPDGATIRKNADTFLDILQRHYGRRPIIYTTVDFYADTGIGNMRGERFWLRSVAGHPNEVYDGAPWTFWQYTGTGVVPGIKGGVDINVFAGDVLAWNYWLN</sequence>
<dbReference type="SMART" id="SM00641">
    <property type="entry name" value="Glyco_25"/>
    <property type="match status" value="1"/>
</dbReference>
<keyword evidence="4" id="KW-0732">Signal</keyword>
<dbReference type="InterPro" id="IPR018077">
    <property type="entry name" value="Glyco_hydro_fam25_subgr"/>
</dbReference>
<organism evidence="5 6">
    <name type="scientific">Qingshengfaniella alkalisoli</name>
    <dbReference type="NCBI Taxonomy" id="2599296"/>
    <lineage>
        <taxon>Bacteria</taxon>
        <taxon>Pseudomonadati</taxon>
        <taxon>Pseudomonadota</taxon>
        <taxon>Alphaproteobacteria</taxon>
        <taxon>Rhodobacterales</taxon>
        <taxon>Paracoccaceae</taxon>
        <taxon>Qingshengfaniella</taxon>
    </lineage>
</organism>
<evidence type="ECO:0000313" key="6">
    <source>
        <dbReference type="Proteomes" id="UP000318483"/>
    </source>
</evidence>
<evidence type="ECO:0000256" key="1">
    <source>
        <dbReference type="ARBA" id="ARBA00010646"/>
    </source>
</evidence>
<dbReference type="RefSeq" id="WP_146364014.1">
    <property type="nucleotide sequence ID" value="NZ_CP042261.1"/>
</dbReference>
<dbReference type="GO" id="GO:0009253">
    <property type="term" value="P:peptidoglycan catabolic process"/>
    <property type="evidence" value="ECO:0007669"/>
    <property type="project" value="InterPro"/>
</dbReference>
<dbReference type="OrthoDB" id="9798192at2"/>
<gene>
    <name evidence="5" type="ORF">FPZ52_04205</name>
</gene>
<dbReference type="SUPFAM" id="SSF51445">
    <property type="entry name" value="(Trans)glycosidases"/>
    <property type="match status" value="1"/>
</dbReference>
<dbReference type="Proteomes" id="UP000318483">
    <property type="component" value="Chromosome"/>
</dbReference>
<dbReference type="Pfam" id="PF01183">
    <property type="entry name" value="Glyco_hydro_25"/>
    <property type="match status" value="1"/>
</dbReference>
<evidence type="ECO:0000313" key="5">
    <source>
        <dbReference type="EMBL" id="QDY68913.1"/>
    </source>
</evidence>
<dbReference type="InterPro" id="IPR017853">
    <property type="entry name" value="GH"/>
</dbReference>
<reference evidence="5 6" key="1">
    <citation type="submission" date="2019-07" db="EMBL/GenBank/DDBJ databases">
        <title>Litoreibacter alkalisoli sp. nov., isolated from saline-alkaline soil.</title>
        <authorList>
            <person name="Wang S."/>
            <person name="Xu L."/>
            <person name="Xing Y.-T."/>
            <person name="Sun J.-Q."/>
        </authorList>
    </citation>
    <scope>NUCLEOTIDE SEQUENCE [LARGE SCALE GENOMIC DNA]</scope>
    <source>
        <strain evidence="5 6">LN3S51</strain>
    </source>
</reference>
<keyword evidence="2 5" id="KW-0378">Hydrolase</keyword>